<accession>A0A1R2CRK9</accession>
<organism evidence="1 2">
    <name type="scientific">Stentor coeruleus</name>
    <dbReference type="NCBI Taxonomy" id="5963"/>
    <lineage>
        <taxon>Eukaryota</taxon>
        <taxon>Sar</taxon>
        <taxon>Alveolata</taxon>
        <taxon>Ciliophora</taxon>
        <taxon>Postciliodesmatophora</taxon>
        <taxon>Heterotrichea</taxon>
        <taxon>Heterotrichida</taxon>
        <taxon>Stentoridae</taxon>
        <taxon>Stentor</taxon>
    </lineage>
</organism>
<keyword evidence="2" id="KW-1185">Reference proteome</keyword>
<evidence type="ECO:0000313" key="1">
    <source>
        <dbReference type="EMBL" id="OMJ91631.1"/>
    </source>
</evidence>
<dbReference type="Proteomes" id="UP000187209">
    <property type="component" value="Unassembled WGS sequence"/>
</dbReference>
<evidence type="ECO:0000313" key="2">
    <source>
        <dbReference type="Proteomes" id="UP000187209"/>
    </source>
</evidence>
<gene>
    <name evidence="1" type="ORF">SteCoe_5780</name>
</gene>
<protein>
    <submittedName>
        <fullName evidence="1">Uncharacterized protein</fullName>
    </submittedName>
</protein>
<sequence length="278" mass="32326">MGCIIRPSPSTNSSPLANLSPFQVPSDNHSKILTKAPSIVSVATLTIRPCMKFSLQYETYINIPQSINIIESYQLSCSSEYRQILESYQSFISSVSYFDTMVHSVCIEKYSFIKAIKLLMIYIISNEGSEKSIIHTDKFPFFDFPNCLFCDKECISSWEDLIDNIKALKKNKKLYENFLHIKYIYKIITEITNQVSDEDKQAYKKILRVLKNTIELIDNMYILLNNMIYNIKSFKENLQSYFPTIQALSFISLTFQDKSPKSIVHFIYSDLNTNHFYI</sequence>
<dbReference type="EMBL" id="MPUH01000077">
    <property type="protein sequence ID" value="OMJ91631.1"/>
    <property type="molecule type" value="Genomic_DNA"/>
</dbReference>
<proteinExistence type="predicted"/>
<comment type="caution">
    <text evidence="1">The sequence shown here is derived from an EMBL/GenBank/DDBJ whole genome shotgun (WGS) entry which is preliminary data.</text>
</comment>
<name>A0A1R2CRK9_9CILI</name>
<reference evidence="1 2" key="1">
    <citation type="submission" date="2016-11" db="EMBL/GenBank/DDBJ databases">
        <title>The macronuclear genome of Stentor coeruleus: a giant cell with tiny introns.</title>
        <authorList>
            <person name="Slabodnick M."/>
            <person name="Ruby J.G."/>
            <person name="Reiff S.B."/>
            <person name="Swart E.C."/>
            <person name="Gosai S."/>
            <person name="Prabakaran S."/>
            <person name="Witkowska E."/>
            <person name="Larue G.E."/>
            <person name="Fisher S."/>
            <person name="Freeman R.M."/>
            <person name="Gunawardena J."/>
            <person name="Chu W."/>
            <person name="Stover N.A."/>
            <person name="Gregory B.D."/>
            <person name="Nowacki M."/>
            <person name="Derisi J."/>
            <person name="Roy S.W."/>
            <person name="Marshall W.F."/>
            <person name="Sood P."/>
        </authorList>
    </citation>
    <scope>NUCLEOTIDE SEQUENCE [LARGE SCALE GENOMIC DNA]</scope>
    <source>
        <strain evidence="1">WM001</strain>
    </source>
</reference>
<dbReference type="AlphaFoldDB" id="A0A1R2CRK9"/>